<feature type="transmembrane region" description="Helical" evidence="1">
    <location>
        <begin position="60"/>
        <end position="86"/>
    </location>
</feature>
<proteinExistence type="predicted"/>
<evidence type="ECO:0000313" key="2">
    <source>
        <dbReference type="EMBL" id="QHU26850.1"/>
    </source>
</evidence>
<sequence length="93" mass="10173">MNQNAVVTEHTITVNPIYENTVYINDAVSTDIHYVEAVLIDDIPDDSNNCTKVKNIVTCLLALMCLVFILFSLFLFSGGIGLFLTINGGDDST</sequence>
<accession>A0A6C0L982</accession>
<protein>
    <submittedName>
        <fullName evidence="2">Uncharacterized protein</fullName>
    </submittedName>
</protein>
<dbReference type="AlphaFoldDB" id="A0A6C0L982"/>
<keyword evidence="1" id="KW-1133">Transmembrane helix</keyword>
<keyword evidence="1" id="KW-0472">Membrane</keyword>
<keyword evidence="1" id="KW-0812">Transmembrane</keyword>
<name>A0A6C0L982_9ZZZZ</name>
<organism evidence="2">
    <name type="scientific">viral metagenome</name>
    <dbReference type="NCBI Taxonomy" id="1070528"/>
    <lineage>
        <taxon>unclassified sequences</taxon>
        <taxon>metagenomes</taxon>
        <taxon>organismal metagenomes</taxon>
    </lineage>
</organism>
<evidence type="ECO:0000256" key="1">
    <source>
        <dbReference type="SAM" id="Phobius"/>
    </source>
</evidence>
<reference evidence="2" key="1">
    <citation type="journal article" date="2020" name="Nature">
        <title>Giant virus diversity and host interactions through global metagenomics.</title>
        <authorList>
            <person name="Schulz F."/>
            <person name="Roux S."/>
            <person name="Paez-Espino D."/>
            <person name="Jungbluth S."/>
            <person name="Walsh D.A."/>
            <person name="Denef V.J."/>
            <person name="McMahon K.D."/>
            <person name="Konstantinidis K.T."/>
            <person name="Eloe-Fadrosh E.A."/>
            <person name="Kyrpides N.C."/>
            <person name="Woyke T."/>
        </authorList>
    </citation>
    <scope>NUCLEOTIDE SEQUENCE</scope>
    <source>
        <strain evidence="2">GVMAG-M-3300027759-42</strain>
    </source>
</reference>
<dbReference type="EMBL" id="MN740445">
    <property type="protein sequence ID" value="QHU26850.1"/>
    <property type="molecule type" value="Genomic_DNA"/>
</dbReference>